<accession>A0ABT0RLG8</accession>
<feature type="signal peptide" evidence="1">
    <location>
        <begin position="1"/>
        <end position="18"/>
    </location>
</feature>
<gene>
    <name evidence="2" type="ORF">LZ536_06120</name>
</gene>
<evidence type="ECO:0000313" key="3">
    <source>
        <dbReference type="Proteomes" id="UP001165363"/>
    </source>
</evidence>
<comment type="caution">
    <text evidence="2">The sequence shown here is derived from an EMBL/GenBank/DDBJ whole genome shotgun (WGS) entry which is preliminary data.</text>
</comment>
<keyword evidence="1" id="KW-0732">Signal</keyword>
<feature type="chain" id="PRO_5045995359" description="Rap1a immunity protein domain-containing protein" evidence="1">
    <location>
        <begin position="19"/>
        <end position="125"/>
    </location>
</feature>
<keyword evidence="3" id="KW-1185">Reference proteome</keyword>
<evidence type="ECO:0008006" key="4">
    <source>
        <dbReference type="Google" id="ProtNLM"/>
    </source>
</evidence>
<evidence type="ECO:0000313" key="2">
    <source>
        <dbReference type="EMBL" id="MCL6683478.1"/>
    </source>
</evidence>
<name>A0ABT0RLG8_9SPHN</name>
<dbReference type="EMBL" id="JAMGBD010000001">
    <property type="protein sequence ID" value="MCL6683478.1"/>
    <property type="molecule type" value="Genomic_DNA"/>
</dbReference>
<dbReference type="RefSeq" id="WP_249847412.1">
    <property type="nucleotide sequence ID" value="NZ_JAMGBD010000001.1"/>
</dbReference>
<sequence length="125" mass="13296">MKFGIAAVLAVVSFPATAQTMNAEAFNQRIQALKAKGAMAMFSPGEIKALTAEGQAAGKAARAQQTAAVKAGKTPRFCAPDGPQKMKSDEFMTRLAAIPQAERQKIDMTEAMTRMLAVKFPCKTS</sequence>
<organism evidence="2 3">
    <name type="scientific">Sphingomonas alba</name>
    <dbReference type="NCBI Taxonomy" id="2908208"/>
    <lineage>
        <taxon>Bacteria</taxon>
        <taxon>Pseudomonadati</taxon>
        <taxon>Pseudomonadota</taxon>
        <taxon>Alphaproteobacteria</taxon>
        <taxon>Sphingomonadales</taxon>
        <taxon>Sphingomonadaceae</taxon>
        <taxon>Sphingomonas</taxon>
    </lineage>
</organism>
<proteinExistence type="predicted"/>
<dbReference type="Proteomes" id="UP001165363">
    <property type="component" value="Unassembled WGS sequence"/>
</dbReference>
<reference evidence="2" key="1">
    <citation type="submission" date="2022-05" db="EMBL/GenBank/DDBJ databases">
        <authorList>
            <person name="Jo J.-H."/>
            <person name="Im W.-T."/>
        </authorList>
    </citation>
    <scope>NUCLEOTIDE SEQUENCE</scope>
    <source>
        <strain evidence="2">SE158</strain>
    </source>
</reference>
<protein>
    <recommendedName>
        <fullName evidence="4">Rap1a immunity protein domain-containing protein</fullName>
    </recommendedName>
</protein>
<evidence type="ECO:0000256" key="1">
    <source>
        <dbReference type="SAM" id="SignalP"/>
    </source>
</evidence>